<dbReference type="AlphaFoldDB" id="A8HYG4"/>
<reference evidence="1 2" key="1">
    <citation type="journal article" date="2007" name="Appl. Environ. Microbiol.">
        <title>Rhizobial factors required for stem nodule maturation and maintenance in Sesbania rostrata-Azorhizobium caulinodans ORS571 symbiosis.</title>
        <authorList>
            <person name="Suzuki S."/>
            <person name="Aono T."/>
            <person name="Lee KB."/>
            <person name="Suzuki T."/>
            <person name="Liu CT."/>
            <person name="Miwa H."/>
            <person name="Wakao S."/>
            <person name="Iki T."/>
            <person name="Oyaizu H."/>
        </authorList>
    </citation>
    <scope>NUCLEOTIDE SEQUENCE [LARGE SCALE GENOMIC DNA]</scope>
    <source>
        <strain evidence="2">ATCC 43989 / DSM 5975 / JCM 20966 / LMG 6465 / NBRC 14845 / NCIMB 13405 / ORS 571</strain>
    </source>
</reference>
<evidence type="ECO:0008006" key="3">
    <source>
        <dbReference type="Google" id="ProtNLM"/>
    </source>
</evidence>
<dbReference type="HOGENOM" id="CLU_650729_0_0_5"/>
<proteinExistence type="predicted"/>
<accession>A8HYG4</accession>
<reference evidence="1 2" key="4">
    <citation type="journal article" date="2009" name="Appl. Environ. Microbiol.">
        <title>Comparative genome-wide transcriptional profiling of Azorhizobium caulinodans ORS571 grown under free-living and symbiotic conditions.</title>
        <authorList>
            <person name="Tsukada S."/>
            <person name="Aono T."/>
            <person name="Akiba N."/>
            <person name="Lee KB."/>
            <person name="Liu CT."/>
            <person name="Toyazaki H."/>
            <person name="Oyaizu H."/>
        </authorList>
    </citation>
    <scope>NUCLEOTIDE SEQUENCE [LARGE SCALE GENOMIC DNA]</scope>
    <source>
        <strain evidence="2">ATCC 43989 / DSM 5975 / JCM 20966 / LMG 6465 / NBRC 14845 / NCIMB 13405 / ORS 571</strain>
    </source>
</reference>
<reference evidence="1 2" key="6">
    <citation type="journal article" date="2011" name="Appl. Environ. Microbiol.">
        <title>Involvement of the azorhizobial chromosome partition gene (parA) in the onset of bacteroid differentiation during Sesbania rostrata stem nodule development.</title>
        <authorList>
            <person name="Liu CT."/>
            <person name="Lee KB."/>
            <person name="Wang YS."/>
            <person name="Peng MH."/>
            <person name="Lee KT."/>
            <person name="Suzuki S."/>
            <person name="Suzuki T."/>
            <person name="Oyaizu H."/>
        </authorList>
    </citation>
    <scope>NUCLEOTIDE SEQUENCE [LARGE SCALE GENOMIC DNA]</scope>
    <source>
        <strain evidence="2">ATCC 43989 / DSM 5975 / JCM 20966 / LMG 6465 / NBRC 14845 / NCIMB 13405 / ORS 571</strain>
    </source>
</reference>
<dbReference type="InterPro" id="IPR029058">
    <property type="entry name" value="AB_hydrolase_fold"/>
</dbReference>
<dbReference type="EMBL" id="AP009384">
    <property type="protein sequence ID" value="BAF87610.1"/>
    <property type="molecule type" value="Genomic_DNA"/>
</dbReference>
<protein>
    <recommendedName>
        <fullName evidence="3">Lysophospholipase</fullName>
    </recommendedName>
</protein>
<evidence type="ECO:0000313" key="2">
    <source>
        <dbReference type="Proteomes" id="UP000000270"/>
    </source>
</evidence>
<dbReference type="Proteomes" id="UP000000270">
    <property type="component" value="Chromosome"/>
</dbReference>
<name>A8HYG4_AZOC5</name>
<dbReference type="Gene3D" id="3.40.50.1820">
    <property type="entry name" value="alpha/beta hydrolase"/>
    <property type="match status" value="1"/>
</dbReference>
<reference evidence="1 2" key="3">
    <citation type="journal article" date="2008" name="BMC Genomics">
        <title>The genome of the versatile nitrogen fixer Azorhizobium caulinodans ORS571.</title>
        <authorList>
            <person name="Lee KB."/>
            <person name="Backer P.D."/>
            <person name="Aono T."/>
            <person name="Liu CT."/>
            <person name="Suzuki S."/>
            <person name="Suzuki T."/>
            <person name="Kaneko T."/>
            <person name="Yamada M."/>
            <person name="Tabata S."/>
            <person name="Kupfer D.M."/>
            <person name="Najar F.Z."/>
            <person name="Wiley G.B."/>
            <person name="Roe B."/>
            <person name="Binnewies T.T."/>
            <person name="Ussery D.W."/>
            <person name="D'Haeze W."/>
            <person name="Herder J.D."/>
            <person name="Gevers D."/>
            <person name="Vereecke D."/>
            <person name="Holsters M."/>
            <person name="Oyaizu H."/>
        </authorList>
    </citation>
    <scope>NUCLEOTIDE SEQUENCE [LARGE SCALE GENOMIC DNA]</scope>
    <source>
        <strain evidence="2">ATCC 43989 / DSM 5975 / JCM 20966 / LMG 6465 / NBRC 14845 / NCIMB 13405 / ORS 571</strain>
    </source>
</reference>
<reference evidence="1 2" key="5">
    <citation type="journal article" date="2010" name="Appl. Environ. Microbiol.">
        <title>phrR-like gene praR of Azorhizobium caulinodans ORS571 is essential for symbiosis with Sesbania rostrata and is involved in expression of reb genes.</title>
        <authorList>
            <person name="Akiba N."/>
            <person name="Aono T."/>
            <person name="Toyazaki H."/>
            <person name="Sato S."/>
            <person name="Oyaizu H."/>
        </authorList>
    </citation>
    <scope>NUCLEOTIDE SEQUENCE [LARGE SCALE GENOMIC DNA]</scope>
    <source>
        <strain evidence="2">ATCC 43989 / DSM 5975 / JCM 20966 / LMG 6465 / NBRC 14845 / NCIMB 13405 / ORS 571</strain>
    </source>
</reference>
<dbReference type="STRING" id="438753.AZC_1612"/>
<reference evidence="2" key="2">
    <citation type="submission" date="2007-04" db="EMBL/GenBank/DDBJ databases">
        <title>Complete genome sequence of the nitrogen-fixing bacterium Azorhizobium caulinodans ORS571.</title>
        <authorList>
            <person name="Lee K.B."/>
            <person name="Backer P.D."/>
            <person name="Aono T."/>
            <person name="Liu C.T."/>
            <person name="Suzuki S."/>
            <person name="Suzuki T."/>
            <person name="Kaneko T."/>
            <person name="Yamada M."/>
            <person name="Tabata S."/>
            <person name="Kupfer D.M."/>
            <person name="Najar F.Z."/>
            <person name="Wiley G.B."/>
            <person name="Roe B."/>
            <person name="Binnewies T."/>
            <person name="Ussery D."/>
            <person name="Vereecke D."/>
            <person name="Gevers D."/>
            <person name="Holsters M."/>
            <person name="Oyaizu H."/>
        </authorList>
    </citation>
    <scope>NUCLEOTIDE SEQUENCE [LARGE SCALE GENOMIC DNA]</scope>
    <source>
        <strain evidence="2">ATCC 43989 / DSM 5975 / JCM 20966 / LMG 6465 / NBRC 14845 / NCIMB 13405 / ORS 571</strain>
    </source>
</reference>
<gene>
    <name evidence="1" type="ordered locus">AZC_1612</name>
</gene>
<dbReference type="KEGG" id="azc:AZC_1612"/>
<dbReference type="eggNOG" id="COG1506">
    <property type="taxonomic scope" value="Bacteria"/>
</dbReference>
<organism evidence="1 2">
    <name type="scientific">Azorhizobium caulinodans (strain ATCC 43989 / DSM 5975 / JCM 20966 / LMG 6465 / NBRC 14845 / NCIMB 13405 / ORS 571)</name>
    <dbReference type="NCBI Taxonomy" id="438753"/>
    <lineage>
        <taxon>Bacteria</taxon>
        <taxon>Pseudomonadati</taxon>
        <taxon>Pseudomonadota</taxon>
        <taxon>Alphaproteobacteria</taxon>
        <taxon>Hyphomicrobiales</taxon>
        <taxon>Xanthobacteraceae</taxon>
        <taxon>Azorhizobium</taxon>
    </lineage>
</organism>
<keyword evidence="2" id="KW-1185">Reference proteome</keyword>
<sequence>MGIETCTGPVIPRSCAMAPMSRSVPVPAPPDEDARATGPVDGLRRALVLGTGVAALGLADAKHSAHAASGAGRGIDLSCRVSRARLDALVAEAFPLFNAPVILPAFDAKANGASFDVDLHRLVTDVTVPETGERLKISGLLALPAGAKGPLPVVSWQHGTILSFDQVPSNLTRLADPTYRTSDAADSLETLFNVQRFAGQGYAVIAADYLGKGPFRGDRGEAYAVKGASVRTCLQMLAAGKTALRALGCSPGKLFLHGWSQGAINTQWLHQALREDGRPIAATAVASPFNDLNETWRFWTGDAMFPLPKGTTSYPPLPVWIALCMIIALGSYELQYNLTGLLKTAVRPEYQDLAQTYWTRYELDDAQMKRLPTGAELMVPGFFERFTADQNSAFLRHLAANRASYWKYDSPIRFHYGLADEAIHPAMVFRALSAGGRQAAGVPVAGGSHRGTFIAGLYGDAATLAGSDNILNWFNSLR</sequence>
<dbReference type="SUPFAM" id="SSF53474">
    <property type="entry name" value="alpha/beta-Hydrolases"/>
    <property type="match status" value="1"/>
</dbReference>
<evidence type="ECO:0000313" key="1">
    <source>
        <dbReference type="EMBL" id="BAF87610.1"/>
    </source>
</evidence>